<dbReference type="EMBL" id="AHKH01000002">
    <property type="protein sequence ID" value="EHQ64210.1"/>
    <property type="molecule type" value="Genomic_DNA"/>
</dbReference>
<dbReference type="OrthoDB" id="2617970at2"/>
<protein>
    <submittedName>
        <fullName evidence="1">Uncharacterized protein</fullName>
    </submittedName>
</protein>
<dbReference type="Proteomes" id="UP000003900">
    <property type="component" value="Unassembled WGS sequence"/>
</dbReference>
<gene>
    <name evidence="1" type="ORF">PDENDC454_01375</name>
</gene>
<proteinExistence type="predicted"/>
<evidence type="ECO:0000313" key="1">
    <source>
        <dbReference type="EMBL" id="EHQ64210.1"/>
    </source>
</evidence>
<name>H3S9U2_9BACL</name>
<dbReference type="AlphaFoldDB" id="H3S9U2"/>
<keyword evidence="2" id="KW-1185">Reference proteome</keyword>
<comment type="caution">
    <text evidence="1">The sequence shown here is derived from an EMBL/GenBank/DDBJ whole genome shotgun (WGS) entry which is preliminary data.</text>
</comment>
<reference evidence="1 2" key="1">
    <citation type="journal article" date="2012" name="J. Bacteriol.">
        <title>Genome Sequence of the Pattern-Forming Social Bacterium Paenibacillus dendritiformis C454 Chiral Morphotype.</title>
        <authorList>
            <person name="Sirota-Madi A."/>
            <person name="Olender T."/>
            <person name="Helman Y."/>
            <person name="Brainis I."/>
            <person name="Finkelshtein A."/>
            <person name="Roth D."/>
            <person name="Hagai E."/>
            <person name="Leshkowitz D."/>
            <person name="Brodsky L."/>
            <person name="Galatenko V."/>
            <person name="Nikolaev V."/>
            <person name="Gutnick D.L."/>
            <person name="Lancet D."/>
            <person name="Ben-Jacob E."/>
        </authorList>
    </citation>
    <scope>NUCLEOTIDE SEQUENCE [LARGE SCALE GENOMIC DNA]</scope>
    <source>
        <strain evidence="1 2">C454</strain>
    </source>
</reference>
<sequence length="212" mass="25026">MTDINHSSYKHKGVIFLKISVDGTWEEKEFQSAKEVNDFWVSRTIPILEADRLIYYVEIDGDKYYSDYESIILENYQSINEIYIVTHTKKECFTITLEDLRTYLPRVVNELPGISERLYAEEINDIGSLITPVIDSLQWIVSALEFAYVISEKVNEASQIRYSLEQMYKNIESFVEKFHYELSWNNYVSVSDLLQYELVPILEGWINELEKE</sequence>
<dbReference type="STRING" id="1131935.PDENDC454_01375"/>
<organism evidence="1 2">
    <name type="scientific">Paenibacillus dendritiformis C454</name>
    <dbReference type="NCBI Taxonomy" id="1131935"/>
    <lineage>
        <taxon>Bacteria</taxon>
        <taxon>Bacillati</taxon>
        <taxon>Bacillota</taxon>
        <taxon>Bacilli</taxon>
        <taxon>Bacillales</taxon>
        <taxon>Paenibacillaceae</taxon>
        <taxon>Paenibacillus</taxon>
    </lineage>
</organism>
<accession>H3S9U2</accession>
<evidence type="ECO:0000313" key="2">
    <source>
        <dbReference type="Proteomes" id="UP000003900"/>
    </source>
</evidence>